<organism evidence="2 3">
    <name type="scientific">Strongyloides papillosus</name>
    <name type="common">Intestinal threadworm</name>
    <dbReference type="NCBI Taxonomy" id="174720"/>
    <lineage>
        <taxon>Eukaryota</taxon>
        <taxon>Metazoa</taxon>
        <taxon>Ecdysozoa</taxon>
        <taxon>Nematoda</taxon>
        <taxon>Chromadorea</taxon>
        <taxon>Rhabditida</taxon>
        <taxon>Tylenchina</taxon>
        <taxon>Panagrolaimomorpha</taxon>
        <taxon>Strongyloidoidea</taxon>
        <taxon>Strongyloididae</taxon>
        <taxon>Strongyloides</taxon>
    </lineage>
</organism>
<sequence length="84" mass="9932">MHVSKNSLQISIYLIFLFVLTVYCCDCGRCKHSTEIGCVRCCSAYVKKRSSELSNPYMWRVSPKFDSFNYHNRYYTDFYDDIGN</sequence>
<keyword evidence="1" id="KW-0732">Signal</keyword>
<feature type="chain" id="PRO_5005895685" evidence="1">
    <location>
        <begin position="25"/>
        <end position="84"/>
    </location>
</feature>
<name>A0A0N5CAU9_STREA</name>
<evidence type="ECO:0000256" key="1">
    <source>
        <dbReference type="SAM" id="SignalP"/>
    </source>
</evidence>
<keyword evidence="2" id="KW-1185">Reference proteome</keyword>
<dbReference type="WBParaSite" id="SPAL_0001501750.1">
    <property type="protein sequence ID" value="SPAL_0001501750.1"/>
    <property type="gene ID" value="SPAL_0001501750"/>
</dbReference>
<reference evidence="3" key="1">
    <citation type="submission" date="2017-02" db="UniProtKB">
        <authorList>
            <consortium name="WormBaseParasite"/>
        </authorList>
    </citation>
    <scope>IDENTIFICATION</scope>
</reference>
<proteinExistence type="predicted"/>
<feature type="signal peptide" evidence="1">
    <location>
        <begin position="1"/>
        <end position="24"/>
    </location>
</feature>
<dbReference type="Proteomes" id="UP000046392">
    <property type="component" value="Unplaced"/>
</dbReference>
<protein>
    <submittedName>
        <fullName evidence="3">Hypotheticial protein</fullName>
    </submittedName>
</protein>
<evidence type="ECO:0000313" key="2">
    <source>
        <dbReference type="Proteomes" id="UP000046392"/>
    </source>
</evidence>
<accession>A0A0N5CAU9</accession>
<evidence type="ECO:0000313" key="3">
    <source>
        <dbReference type="WBParaSite" id="SPAL_0001501750.1"/>
    </source>
</evidence>
<dbReference type="AlphaFoldDB" id="A0A0N5CAU9"/>